<dbReference type="Proteomes" id="UP001154329">
    <property type="component" value="Chromosome 1"/>
</dbReference>
<proteinExistence type="predicted"/>
<name>A0A9P0IPG0_APHGO</name>
<evidence type="ECO:0000313" key="2">
    <source>
        <dbReference type="EMBL" id="CAH1712841.1"/>
    </source>
</evidence>
<feature type="chain" id="PRO_5040385864" evidence="1">
    <location>
        <begin position="27"/>
        <end position="213"/>
    </location>
</feature>
<organism evidence="2 3">
    <name type="scientific">Aphis gossypii</name>
    <name type="common">Cotton aphid</name>
    <dbReference type="NCBI Taxonomy" id="80765"/>
    <lineage>
        <taxon>Eukaryota</taxon>
        <taxon>Metazoa</taxon>
        <taxon>Ecdysozoa</taxon>
        <taxon>Arthropoda</taxon>
        <taxon>Hexapoda</taxon>
        <taxon>Insecta</taxon>
        <taxon>Pterygota</taxon>
        <taxon>Neoptera</taxon>
        <taxon>Paraneoptera</taxon>
        <taxon>Hemiptera</taxon>
        <taxon>Sternorrhyncha</taxon>
        <taxon>Aphidomorpha</taxon>
        <taxon>Aphidoidea</taxon>
        <taxon>Aphididae</taxon>
        <taxon>Aphidini</taxon>
        <taxon>Aphis</taxon>
        <taxon>Aphis</taxon>
    </lineage>
</organism>
<sequence length="213" mass="23628">MKWFKVISTVYALVFVSFSYFTQCSGAPPTAPSRSLAQNSTKAISLKCTSLARCVPSKPKVFPATAAVAAALADLLKTAVVPSNEHQHRPNYTLHQFPEVSANFRPVHRNRSFTAINTIAHIDNTNPINLNSTTYHRNTVNTIRNRRFGYNSDSVTDNPVRLANRLSTDDSSDIKKIDVSVRPGIGHPFFCTDRTAIVGRHVTKIVPKGWYTL</sequence>
<keyword evidence="1" id="KW-0732">Signal</keyword>
<dbReference type="EMBL" id="OU899034">
    <property type="protein sequence ID" value="CAH1712841.1"/>
    <property type="molecule type" value="Genomic_DNA"/>
</dbReference>
<protein>
    <submittedName>
        <fullName evidence="2">Uncharacterized protein</fullName>
    </submittedName>
</protein>
<reference evidence="2" key="1">
    <citation type="submission" date="2022-02" db="EMBL/GenBank/DDBJ databases">
        <authorList>
            <person name="King R."/>
        </authorList>
    </citation>
    <scope>NUCLEOTIDE SEQUENCE</scope>
</reference>
<evidence type="ECO:0000313" key="3">
    <source>
        <dbReference type="Proteomes" id="UP001154329"/>
    </source>
</evidence>
<evidence type="ECO:0000256" key="1">
    <source>
        <dbReference type="SAM" id="SignalP"/>
    </source>
</evidence>
<reference evidence="2" key="2">
    <citation type="submission" date="2022-10" db="EMBL/GenBank/DDBJ databases">
        <authorList>
            <consortium name="ENA_rothamsted_submissions"/>
            <consortium name="culmorum"/>
            <person name="King R."/>
        </authorList>
    </citation>
    <scope>NUCLEOTIDE SEQUENCE</scope>
</reference>
<keyword evidence="3" id="KW-1185">Reference proteome</keyword>
<gene>
    <name evidence="2" type="ORF">APHIGO_LOCUS2161</name>
</gene>
<feature type="signal peptide" evidence="1">
    <location>
        <begin position="1"/>
        <end position="26"/>
    </location>
</feature>
<accession>A0A9P0IPG0</accession>
<dbReference type="AlphaFoldDB" id="A0A9P0IPG0"/>